<feature type="transmembrane region" description="Helical" evidence="6">
    <location>
        <begin position="186"/>
        <end position="208"/>
    </location>
</feature>
<dbReference type="SUPFAM" id="SSF103481">
    <property type="entry name" value="Multidrug resistance efflux transporter EmrE"/>
    <property type="match status" value="1"/>
</dbReference>
<protein>
    <recommendedName>
        <fullName evidence="9">Magnesium transporter</fullName>
    </recommendedName>
</protein>
<dbReference type="InterPro" id="IPR037185">
    <property type="entry name" value="EmrE-like"/>
</dbReference>
<feature type="transmembrane region" description="Helical" evidence="6">
    <location>
        <begin position="119"/>
        <end position="139"/>
    </location>
</feature>
<dbReference type="GO" id="GO:0015095">
    <property type="term" value="F:magnesium ion transmembrane transporter activity"/>
    <property type="evidence" value="ECO:0007669"/>
    <property type="project" value="InterPro"/>
</dbReference>
<evidence type="ECO:0000256" key="1">
    <source>
        <dbReference type="ARBA" id="ARBA00004141"/>
    </source>
</evidence>
<feature type="transmembrane region" description="Helical" evidence="6">
    <location>
        <begin position="159"/>
        <end position="179"/>
    </location>
</feature>
<organism evidence="7 8">
    <name type="scientific">Rhamnusium bicolor</name>
    <dbReference type="NCBI Taxonomy" id="1586634"/>
    <lineage>
        <taxon>Eukaryota</taxon>
        <taxon>Metazoa</taxon>
        <taxon>Ecdysozoa</taxon>
        <taxon>Arthropoda</taxon>
        <taxon>Hexapoda</taxon>
        <taxon>Insecta</taxon>
        <taxon>Pterygota</taxon>
        <taxon>Neoptera</taxon>
        <taxon>Endopterygota</taxon>
        <taxon>Coleoptera</taxon>
        <taxon>Polyphaga</taxon>
        <taxon>Cucujiformia</taxon>
        <taxon>Chrysomeloidea</taxon>
        <taxon>Cerambycidae</taxon>
        <taxon>Lepturinae</taxon>
        <taxon>Rhagiini</taxon>
        <taxon>Rhamnusium</taxon>
    </lineage>
</organism>
<sequence>METTTKSMEEKNYNKSEFYIGLTLAISSSIFIGSSFIIKKLSLIRLARKGSLRAGAGGFGYLKDWLWWLGFLTMGIGEMANFAAYAFAPASLVTPLGALSVLVSAVLASKCLKETLNILGKLGCLLCMLGATIMVIHAPKEEQIESLDELVRKLRDSSFLNYVAITLTIVIVILIYVGPRYGNRHVTVYVTLCSAIGSLTVMACKGLGLAIKDSLSATSINSHPNPQLLFGLMVVVVVCICIQMNYLNKVLDIFSTSVVTPIYYVLFTTMVIIASAILFKEWEKMDNQDMLGGLCGFLVTVVAIFLLNAFKDSQFQPLLRQSSRDYGSNVYFS</sequence>
<comment type="subcellular location">
    <subcellularLocation>
        <location evidence="1">Membrane</location>
        <topology evidence="1">Multi-pass membrane protein</topology>
    </subcellularLocation>
</comment>
<evidence type="ECO:0008006" key="9">
    <source>
        <dbReference type="Google" id="ProtNLM"/>
    </source>
</evidence>
<dbReference type="AlphaFoldDB" id="A0AAV8XU39"/>
<reference evidence="7" key="1">
    <citation type="journal article" date="2023" name="Insect Mol. Biol.">
        <title>Genome sequencing provides insights into the evolution of gene families encoding plant cell wall-degrading enzymes in longhorned beetles.</title>
        <authorList>
            <person name="Shin N.R."/>
            <person name="Okamura Y."/>
            <person name="Kirsch R."/>
            <person name="Pauchet Y."/>
        </authorList>
    </citation>
    <scope>NUCLEOTIDE SEQUENCE</scope>
    <source>
        <strain evidence="7">RBIC_L_NR</strain>
    </source>
</reference>
<feature type="transmembrane region" description="Helical" evidence="6">
    <location>
        <begin position="228"/>
        <end position="246"/>
    </location>
</feature>
<name>A0AAV8XU39_9CUCU</name>
<evidence type="ECO:0000313" key="7">
    <source>
        <dbReference type="EMBL" id="KAJ8942228.1"/>
    </source>
</evidence>
<accession>A0AAV8XU39</accession>
<keyword evidence="3 6" id="KW-0812">Transmembrane</keyword>
<feature type="transmembrane region" description="Helical" evidence="6">
    <location>
        <begin position="291"/>
        <end position="310"/>
    </location>
</feature>
<gene>
    <name evidence="7" type="ORF">NQ314_010128</name>
</gene>
<evidence type="ECO:0000256" key="6">
    <source>
        <dbReference type="SAM" id="Phobius"/>
    </source>
</evidence>
<dbReference type="GO" id="GO:0016020">
    <property type="term" value="C:membrane"/>
    <property type="evidence" value="ECO:0007669"/>
    <property type="project" value="UniProtKB-SubCell"/>
</dbReference>
<evidence type="ECO:0000313" key="8">
    <source>
        <dbReference type="Proteomes" id="UP001162156"/>
    </source>
</evidence>
<evidence type="ECO:0000256" key="3">
    <source>
        <dbReference type="ARBA" id="ARBA00022692"/>
    </source>
</evidence>
<dbReference type="EMBL" id="JANEYF010002788">
    <property type="protein sequence ID" value="KAJ8942228.1"/>
    <property type="molecule type" value="Genomic_DNA"/>
</dbReference>
<evidence type="ECO:0000256" key="2">
    <source>
        <dbReference type="ARBA" id="ARBA00007230"/>
    </source>
</evidence>
<dbReference type="InterPro" id="IPR008521">
    <property type="entry name" value="Mg_trans_NIPA"/>
</dbReference>
<dbReference type="Pfam" id="PF05653">
    <property type="entry name" value="Mg_trans_NIPA"/>
    <property type="match status" value="1"/>
</dbReference>
<feature type="transmembrane region" description="Helical" evidence="6">
    <location>
        <begin position="82"/>
        <end position="107"/>
    </location>
</feature>
<evidence type="ECO:0000256" key="4">
    <source>
        <dbReference type="ARBA" id="ARBA00022989"/>
    </source>
</evidence>
<comment type="caution">
    <text evidence="7">The sequence shown here is derived from an EMBL/GenBank/DDBJ whole genome shotgun (WGS) entry which is preliminary data.</text>
</comment>
<proteinExistence type="inferred from homology"/>
<feature type="transmembrane region" description="Helical" evidence="6">
    <location>
        <begin position="59"/>
        <end position="76"/>
    </location>
</feature>
<feature type="transmembrane region" description="Helical" evidence="6">
    <location>
        <begin position="18"/>
        <end position="38"/>
    </location>
</feature>
<keyword evidence="4 6" id="KW-1133">Transmembrane helix</keyword>
<evidence type="ECO:0000256" key="5">
    <source>
        <dbReference type="ARBA" id="ARBA00023136"/>
    </source>
</evidence>
<dbReference type="Proteomes" id="UP001162156">
    <property type="component" value="Unassembled WGS sequence"/>
</dbReference>
<feature type="transmembrane region" description="Helical" evidence="6">
    <location>
        <begin position="258"/>
        <end position="279"/>
    </location>
</feature>
<keyword evidence="8" id="KW-1185">Reference proteome</keyword>
<keyword evidence="5 6" id="KW-0472">Membrane</keyword>
<dbReference type="PANTHER" id="PTHR12570">
    <property type="match status" value="1"/>
</dbReference>
<dbReference type="PANTHER" id="PTHR12570:SF92">
    <property type="entry name" value="SPICHTHYIN, ISOFORM B"/>
    <property type="match status" value="1"/>
</dbReference>
<comment type="similarity">
    <text evidence="2">Belongs to the NIPA family.</text>
</comment>